<keyword evidence="2" id="KW-0489">Methyltransferase</keyword>
<protein>
    <submittedName>
        <fullName evidence="2">SAM-dependent methyltransferase</fullName>
    </submittedName>
</protein>
<dbReference type="CDD" id="cd02440">
    <property type="entry name" value="AdoMet_MTases"/>
    <property type="match status" value="1"/>
</dbReference>
<dbReference type="Pfam" id="PF08241">
    <property type="entry name" value="Methyltransf_11"/>
    <property type="match status" value="1"/>
</dbReference>
<dbReference type="PANTHER" id="PTHR43460:SF1">
    <property type="entry name" value="METHYLTRANSFERASE TYPE 11 DOMAIN-CONTAINING PROTEIN"/>
    <property type="match status" value="1"/>
</dbReference>
<dbReference type="GO" id="GO:0008757">
    <property type="term" value="F:S-adenosylmethionine-dependent methyltransferase activity"/>
    <property type="evidence" value="ECO:0007669"/>
    <property type="project" value="InterPro"/>
</dbReference>
<gene>
    <name evidence="2" type="ORF">IW245_003856</name>
</gene>
<sequence length="251" mass="26643">MTTFESLLAEGAAVPVEGWDFSWFAGRATEERPPWGYARMVGERMATAAVALDLQTGGGEVLATIRTAPGVLVATESWPPNLAVARRTLAPLGATVVAAADGGELPFAAESFDLVVSRHPVTTRWDEIGRVLRPGGTYLSQQVGVGSVRELTDAVMGPQPVGQGRSPGRAVAAAEAAGLEVVDLREASLRMEFGDVAAVVVFLRKVIWIVPGFTVDAYRSSLAALHARIEAEGPFVAHSTRFLIEARRPAR</sequence>
<comment type="caution">
    <text evidence="2">The sequence shown here is derived from an EMBL/GenBank/DDBJ whole genome shotgun (WGS) entry which is preliminary data.</text>
</comment>
<dbReference type="InterPro" id="IPR052939">
    <property type="entry name" value="23S_rRNA_MeTrnsfrase_RlmA"/>
</dbReference>
<keyword evidence="2" id="KW-0808">Transferase</keyword>
<dbReference type="Gene3D" id="3.40.50.150">
    <property type="entry name" value="Vaccinia Virus protein VP39"/>
    <property type="match status" value="1"/>
</dbReference>
<feature type="domain" description="Methyltransferase type 11" evidence="1">
    <location>
        <begin position="52"/>
        <end position="138"/>
    </location>
</feature>
<dbReference type="EMBL" id="JADOUF010000001">
    <property type="protein sequence ID" value="MBG6137662.1"/>
    <property type="molecule type" value="Genomic_DNA"/>
</dbReference>
<proteinExistence type="predicted"/>
<dbReference type="RefSeq" id="WP_197004503.1">
    <property type="nucleotide sequence ID" value="NZ_BONS01000024.1"/>
</dbReference>
<accession>A0A8J7GJ17</accession>
<dbReference type="Proteomes" id="UP000622552">
    <property type="component" value="Unassembled WGS sequence"/>
</dbReference>
<dbReference type="InterPro" id="IPR029063">
    <property type="entry name" value="SAM-dependent_MTases_sf"/>
</dbReference>
<dbReference type="AlphaFoldDB" id="A0A8J7GJ17"/>
<keyword evidence="3" id="KW-1185">Reference proteome</keyword>
<organism evidence="2 3">
    <name type="scientific">Longispora fulva</name>
    <dbReference type="NCBI Taxonomy" id="619741"/>
    <lineage>
        <taxon>Bacteria</taxon>
        <taxon>Bacillati</taxon>
        <taxon>Actinomycetota</taxon>
        <taxon>Actinomycetes</taxon>
        <taxon>Micromonosporales</taxon>
        <taxon>Micromonosporaceae</taxon>
        <taxon>Longispora</taxon>
    </lineage>
</organism>
<evidence type="ECO:0000313" key="2">
    <source>
        <dbReference type="EMBL" id="MBG6137662.1"/>
    </source>
</evidence>
<dbReference type="InterPro" id="IPR013216">
    <property type="entry name" value="Methyltransf_11"/>
</dbReference>
<dbReference type="SUPFAM" id="SSF53335">
    <property type="entry name" value="S-adenosyl-L-methionine-dependent methyltransferases"/>
    <property type="match status" value="1"/>
</dbReference>
<dbReference type="GO" id="GO:0032259">
    <property type="term" value="P:methylation"/>
    <property type="evidence" value="ECO:0007669"/>
    <property type="project" value="UniProtKB-KW"/>
</dbReference>
<name>A0A8J7GJ17_9ACTN</name>
<evidence type="ECO:0000313" key="3">
    <source>
        <dbReference type="Proteomes" id="UP000622552"/>
    </source>
</evidence>
<evidence type="ECO:0000259" key="1">
    <source>
        <dbReference type="Pfam" id="PF08241"/>
    </source>
</evidence>
<reference evidence="2" key="1">
    <citation type="submission" date="2020-11" db="EMBL/GenBank/DDBJ databases">
        <title>Sequencing the genomes of 1000 actinobacteria strains.</title>
        <authorList>
            <person name="Klenk H.-P."/>
        </authorList>
    </citation>
    <scope>NUCLEOTIDE SEQUENCE</scope>
    <source>
        <strain evidence="2">DSM 45356</strain>
    </source>
</reference>
<dbReference type="PANTHER" id="PTHR43460">
    <property type="entry name" value="METHYLTRANSFERASE"/>
    <property type="match status" value="1"/>
</dbReference>